<evidence type="ECO:0000256" key="5">
    <source>
        <dbReference type="ARBA" id="ARBA00022764"/>
    </source>
</evidence>
<name>A0AAD1AGX2_9MICO</name>
<dbReference type="InterPro" id="IPR006311">
    <property type="entry name" value="TAT_signal"/>
</dbReference>
<dbReference type="Pfam" id="PF01547">
    <property type="entry name" value="SBP_bac_1"/>
    <property type="match status" value="1"/>
</dbReference>
<dbReference type="Gene3D" id="3.40.190.10">
    <property type="entry name" value="Periplasmic binding protein-like II"/>
    <property type="match status" value="2"/>
</dbReference>
<dbReference type="PROSITE" id="PS01037">
    <property type="entry name" value="SBP_BACTERIAL_1"/>
    <property type="match status" value="1"/>
</dbReference>
<dbReference type="GO" id="GO:0030313">
    <property type="term" value="C:cell envelope"/>
    <property type="evidence" value="ECO:0007669"/>
    <property type="project" value="UniProtKB-SubCell"/>
</dbReference>
<protein>
    <submittedName>
        <fullName evidence="6">Carbohydrate-binding protein</fullName>
    </submittedName>
</protein>
<evidence type="ECO:0000256" key="2">
    <source>
        <dbReference type="ARBA" id="ARBA00008520"/>
    </source>
</evidence>
<keyword evidence="5" id="KW-0574">Periplasm</keyword>
<evidence type="ECO:0000313" key="7">
    <source>
        <dbReference type="Proteomes" id="UP000283946"/>
    </source>
</evidence>
<keyword evidence="3" id="KW-0813">Transport</keyword>
<dbReference type="PANTHER" id="PTHR43649:SF31">
    <property type="entry name" value="SN-GLYCEROL-3-PHOSPHATE-BINDING PERIPLASMIC PROTEIN UGPB"/>
    <property type="match status" value="1"/>
</dbReference>
<accession>A0AAD1AGX2</accession>
<comment type="subcellular location">
    <subcellularLocation>
        <location evidence="1">Cell envelope</location>
    </subcellularLocation>
</comment>
<dbReference type="SUPFAM" id="SSF53850">
    <property type="entry name" value="Periplasmic binding protein-like II"/>
    <property type="match status" value="1"/>
</dbReference>
<dbReference type="PROSITE" id="PS51257">
    <property type="entry name" value="PROKAR_LIPOPROTEIN"/>
    <property type="match status" value="1"/>
</dbReference>
<sequence length="428" mass="46859">MSPHLHRRQLLRGALAGAATVTLLSGCAASGGREPVRFFISKAEAFPFFREAVATFNASQSDVIVTMDNTSSLQAGFVRGNPPDIALHSYNMEVARFLERGALSDLSDLPEAGRIRPEVQALVDQYATYPGRTSVLPFSVMAGAVIYNRRLFAEHGLAVPQTHSELLHVCEVFASAGITPFFGTFKDPWTIGQGWFDVTSGGLVDTNSFFNAVKAEGSAVERSSAVSFESTMTPVLEKMLELTRTFVNDDAAGRIYADGNAAMARGEAAMYLQGPWAFGPISVIDRDVELGTFPLPVTENPADLRVRVNLDLAAWIPEVSPHQQAARQFLSFLFEQQLLDRYNASQLGFGTTVEAAPPTDARIIEMAPYYQSGRIYQGASQQVPRTIPFENYLQSVVLGADPATVMRTVDADWARLARRQRPARQERS</sequence>
<dbReference type="EMBL" id="CP028130">
    <property type="protein sequence ID" value="AZZ57055.1"/>
    <property type="molecule type" value="Genomic_DNA"/>
</dbReference>
<dbReference type="PROSITE" id="PS51318">
    <property type="entry name" value="TAT"/>
    <property type="match status" value="1"/>
</dbReference>
<dbReference type="KEGG" id="ria:C7V51_15115"/>
<dbReference type="InterPro" id="IPR050490">
    <property type="entry name" value="Bact_solute-bd_prot1"/>
</dbReference>
<reference evidence="6 7" key="1">
    <citation type="submission" date="2018-03" db="EMBL/GenBank/DDBJ databases">
        <title>Bacteriophage NCPPB3778 and a type I-E CRISPR drive the evolution of the US Biological Select Agent, Rathayibacter toxicus.</title>
        <authorList>
            <person name="Davis E.W.II."/>
            <person name="Tabima J.F."/>
            <person name="Weisberg A.J."/>
            <person name="Dantas Lopes L."/>
            <person name="Wiseman M.S."/>
            <person name="Wiseman M.S."/>
            <person name="Pupko T."/>
            <person name="Belcher M.S."/>
            <person name="Sechler A.J."/>
            <person name="Tancos M.A."/>
            <person name="Schroeder B.K."/>
            <person name="Murray T.D."/>
            <person name="Luster D.G."/>
            <person name="Schneider W.L."/>
            <person name="Rogers E."/>
            <person name="Andreote F.D."/>
            <person name="Grunwald N.J."/>
            <person name="Putnam M.L."/>
            <person name="Chang J.H."/>
        </authorList>
    </citation>
    <scope>NUCLEOTIDE SEQUENCE [LARGE SCALE GENOMIC DNA]</scope>
    <source>
        <strain evidence="6 7">NCCPB 2253</strain>
    </source>
</reference>
<dbReference type="GO" id="GO:0055085">
    <property type="term" value="P:transmembrane transport"/>
    <property type="evidence" value="ECO:0007669"/>
    <property type="project" value="InterPro"/>
</dbReference>
<comment type="similarity">
    <text evidence="2">Belongs to the bacterial solute-binding protein 1 family.</text>
</comment>
<dbReference type="Proteomes" id="UP000283946">
    <property type="component" value="Chromosome"/>
</dbReference>
<dbReference type="PANTHER" id="PTHR43649">
    <property type="entry name" value="ARABINOSE-BINDING PROTEIN-RELATED"/>
    <property type="match status" value="1"/>
</dbReference>
<evidence type="ECO:0000256" key="4">
    <source>
        <dbReference type="ARBA" id="ARBA00022729"/>
    </source>
</evidence>
<evidence type="ECO:0000313" key="6">
    <source>
        <dbReference type="EMBL" id="AZZ57055.1"/>
    </source>
</evidence>
<dbReference type="AlphaFoldDB" id="A0AAD1AGX2"/>
<dbReference type="InterPro" id="IPR006061">
    <property type="entry name" value="SBP_1_CS"/>
</dbReference>
<evidence type="ECO:0000256" key="3">
    <source>
        <dbReference type="ARBA" id="ARBA00022448"/>
    </source>
</evidence>
<gene>
    <name evidence="6" type="ORF">C7V51_15115</name>
</gene>
<evidence type="ECO:0000256" key="1">
    <source>
        <dbReference type="ARBA" id="ARBA00004196"/>
    </source>
</evidence>
<keyword evidence="4" id="KW-0732">Signal</keyword>
<proteinExistence type="inferred from homology"/>
<dbReference type="InterPro" id="IPR006059">
    <property type="entry name" value="SBP"/>
</dbReference>
<organism evidence="6 7">
    <name type="scientific">Rathayibacter iranicus</name>
    <dbReference type="NCBI Taxonomy" id="59737"/>
    <lineage>
        <taxon>Bacteria</taxon>
        <taxon>Bacillati</taxon>
        <taxon>Actinomycetota</taxon>
        <taxon>Actinomycetes</taxon>
        <taxon>Micrococcales</taxon>
        <taxon>Microbacteriaceae</taxon>
        <taxon>Rathayibacter</taxon>
    </lineage>
</organism>